<dbReference type="EMBL" id="JABEVY010000149">
    <property type="protein sequence ID" value="KAF5246558.1"/>
    <property type="molecule type" value="Genomic_DNA"/>
</dbReference>
<feature type="region of interest" description="Disordered" evidence="2">
    <location>
        <begin position="375"/>
        <end position="399"/>
    </location>
</feature>
<feature type="compositionally biased region" description="Basic and acidic residues" evidence="2">
    <location>
        <begin position="836"/>
        <end position="853"/>
    </location>
</feature>
<comment type="caution">
    <text evidence="3">The sequence shown here is derived from an EMBL/GenBank/DDBJ whole genome shotgun (WGS) entry which is preliminary data.</text>
</comment>
<keyword evidence="1" id="KW-0175">Coiled coil</keyword>
<feature type="coiled-coil region" evidence="1">
    <location>
        <begin position="697"/>
        <end position="724"/>
    </location>
</feature>
<feature type="region of interest" description="Disordered" evidence="2">
    <location>
        <begin position="806"/>
        <end position="896"/>
    </location>
</feature>
<evidence type="ECO:0000313" key="3">
    <source>
        <dbReference type="EMBL" id="KAF5246558.1"/>
    </source>
</evidence>
<evidence type="ECO:0000256" key="2">
    <source>
        <dbReference type="SAM" id="MobiDB-lite"/>
    </source>
</evidence>
<proteinExistence type="predicted"/>
<evidence type="ECO:0000313" key="4">
    <source>
        <dbReference type="Proteomes" id="UP000573603"/>
    </source>
</evidence>
<sequence>MLTVVFRDEKSADQITKMLPTMMRDALIYVLDKSSWRGENTRIFIEYPETGQQDRMSCWNQRLQLYRGIEKGISNLSLEYDKDLASGSQPLPDLGDLNSPNNIEYWKDIWAKVQQQGDKAFVDYFDRWKALAANVFQMTQLPREEITFLYPIVKEYSTRLKLHCVELESSIKKMGQRAKQMEKTKQKQQQSIEMLRREIRALKEVMHNSVLAFQLLLSRFEAGIDSKTQLAITRPERITVPFKTSEEEKARDEDKVTRRLEVPQLLKNMQGTVVCVERRFENYKLQIENQQDNLCTALASLSSAEENVKQLLRESADNAYRIETLTKDLQISREDFKKVTGSLIERQNVISDMEDRLVSNRRWQRSSVERYTVPVESEHNIQESKSSSCRRKEKTEEDDIQDKVGTQTLVDSKKEIRELKEEMAGKDVVIKKLASDLCNLKQSYKQQSLEHGSVRTELDTLQSRLYEVQEAVQRQSEEPLTLKGKHSELVRWIENHARQSRVLEESLKTLQYQQENLREEHKKAVEEKNRQIRDLRKEVVDRLTVKEERDKLELILYQLKEVVSPHVEGELSFENGFTHLVSWVENAARESLNSCQIHQNTQPMEQTKRLKLETNFQNIESVKKRVQEATQVIAEKPQAIQTYLNNHETNAEKSMPSTTTGDEGNVTKCMYTNKLGDSYNNAIKPTDQMDKILGFFFDRYNCKIEAAQSKYQLLQKELDNMEVRLDVFINVLTTDKPICCLADFLSSTMTEGDKNSHVGVTDKLYLLIKRVSEGLRQICIHTSQREVEIVQGTDDIQTADMMSNSRTGKTTHLQHRQLSHYPPNTQSKTAKRPTPPKKDAIKADLAHKIETRSIQEPAKQRTLRPARSRQNNTSGSHGLDGEIASFSVKIDPKLAS</sequence>
<feature type="coiled-coil region" evidence="1">
    <location>
        <begin position="164"/>
        <end position="205"/>
    </location>
</feature>
<gene>
    <name evidence="3" type="ORF">FANTH_6808</name>
</gene>
<reference evidence="3 4" key="1">
    <citation type="journal article" date="2020" name="BMC Genomics">
        <title>Correction to: Identification and distribution of gene clusters required for synthesis of sphingolipid metabolism inhibitors in diverse species of the filamentous fungus Fusarium.</title>
        <authorList>
            <person name="Kim H.S."/>
            <person name="Lohmar J.M."/>
            <person name="Busman M."/>
            <person name="Brown D.W."/>
            <person name="Naumann T.A."/>
            <person name="Divon H.H."/>
            <person name="Lysoe E."/>
            <person name="Uhlig S."/>
            <person name="Proctor R.H."/>
        </authorList>
    </citation>
    <scope>NUCLEOTIDE SEQUENCE [LARGE SCALE GENOMIC DNA]</scope>
    <source>
        <strain evidence="3 4">NRRL 25214</strain>
    </source>
</reference>
<dbReference type="AlphaFoldDB" id="A0A8H5E492"/>
<feature type="coiled-coil region" evidence="1">
    <location>
        <begin position="458"/>
        <end position="538"/>
    </location>
</feature>
<dbReference type="Proteomes" id="UP000573603">
    <property type="component" value="Unassembled WGS sequence"/>
</dbReference>
<evidence type="ECO:0000256" key="1">
    <source>
        <dbReference type="SAM" id="Coils"/>
    </source>
</evidence>
<accession>A0A8H5E492</accession>
<name>A0A8H5E492_9HYPO</name>
<organism evidence="3 4">
    <name type="scientific">Fusarium anthophilum</name>
    <dbReference type="NCBI Taxonomy" id="48485"/>
    <lineage>
        <taxon>Eukaryota</taxon>
        <taxon>Fungi</taxon>
        <taxon>Dikarya</taxon>
        <taxon>Ascomycota</taxon>
        <taxon>Pezizomycotina</taxon>
        <taxon>Sordariomycetes</taxon>
        <taxon>Hypocreomycetidae</taxon>
        <taxon>Hypocreales</taxon>
        <taxon>Nectriaceae</taxon>
        <taxon>Fusarium</taxon>
        <taxon>Fusarium fujikuroi species complex</taxon>
    </lineage>
</organism>
<keyword evidence="4" id="KW-1185">Reference proteome</keyword>
<protein>
    <submittedName>
        <fullName evidence="3">Uncharacterized protein</fullName>
    </submittedName>
</protein>